<dbReference type="PANTHER" id="PTHR43597:SF5">
    <property type="entry name" value="SUFE-LIKE PROTEIN 2, CHLOROPLASTIC"/>
    <property type="match status" value="1"/>
</dbReference>
<name>A0A078KB71_9GAMM</name>
<dbReference type="EMBL" id="LM655252">
    <property type="protein sequence ID" value="CDZ16421.1"/>
    <property type="molecule type" value="Genomic_DNA"/>
</dbReference>
<dbReference type="STRING" id="1495769.CEM_153"/>
<reference evidence="4" key="1">
    <citation type="submission" date="2014-07" db="EMBL/GenBank/DDBJ databases">
        <authorList>
            <person name="Santos-Garcia D."/>
        </authorList>
    </citation>
    <scope>NUCLEOTIDE SEQUENCE [LARGE SCALE GENOMIC DNA]</scope>
</reference>
<dbReference type="PANTHER" id="PTHR43597">
    <property type="entry name" value="SULFUR ACCEPTOR PROTEIN CSDE"/>
    <property type="match status" value="1"/>
</dbReference>
<sequence>MKNKLIKEFSLFENCMDRYQYIIDLGKNLPKFPNEWKIQKYVIEGCQSNVWIHHTYNIKKIHFNGISDSSIVSGLIAILMQIYNDCTPNEIIAIPHNIIESIGINQHLSIKRNNGLHAMLKYIYATAYKYNNIKL</sequence>
<dbReference type="PATRIC" id="fig|1495769.3.peg.143"/>
<protein>
    <submittedName>
        <fullName evidence="3">Cysteine desulfuration protein SufE</fullName>
    </submittedName>
</protein>
<evidence type="ECO:0000313" key="3">
    <source>
        <dbReference type="EMBL" id="CDZ16421.1"/>
    </source>
</evidence>
<dbReference type="KEGG" id="eme:CEM_153"/>
<keyword evidence="4" id="KW-1185">Reference proteome</keyword>
<dbReference type="Pfam" id="PF02657">
    <property type="entry name" value="SufE"/>
    <property type="match status" value="1"/>
</dbReference>
<dbReference type="OrthoDB" id="9799320at2"/>
<comment type="similarity">
    <text evidence="1">Belongs to the SufE family.</text>
</comment>
<gene>
    <name evidence="3" type="primary">sufE</name>
    <name evidence="3" type="ORF">CEM_153</name>
</gene>
<proteinExistence type="inferred from homology"/>
<dbReference type="SUPFAM" id="SSF82649">
    <property type="entry name" value="SufE/NifU"/>
    <property type="match status" value="1"/>
</dbReference>
<dbReference type="HOGENOM" id="CLU_124502_0_0_6"/>
<evidence type="ECO:0000313" key="4">
    <source>
        <dbReference type="Proteomes" id="UP000032420"/>
    </source>
</evidence>
<dbReference type="Gene3D" id="3.90.1010.10">
    <property type="match status" value="1"/>
</dbReference>
<accession>A0A078KB71</accession>
<evidence type="ECO:0000259" key="2">
    <source>
        <dbReference type="Pfam" id="PF02657"/>
    </source>
</evidence>
<dbReference type="AlphaFoldDB" id="A0A078KB71"/>
<dbReference type="InterPro" id="IPR003808">
    <property type="entry name" value="Fe-S_metab-assoc_dom"/>
</dbReference>
<organism evidence="3 4">
    <name type="scientific">Candidatus Johnevansia muelleri</name>
    <dbReference type="NCBI Taxonomy" id="1495769"/>
    <lineage>
        <taxon>Bacteria</taxon>
        <taxon>Pseudomonadati</taxon>
        <taxon>Pseudomonadota</taxon>
        <taxon>Gammaproteobacteria</taxon>
        <taxon>Candidatus Johnevansiales</taxon>
        <taxon>Candidatus Johnevansiaceae</taxon>
        <taxon>Candidatus Johnevansia</taxon>
    </lineage>
</organism>
<feature type="domain" description="Fe-S metabolism associated" evidence="2">
    <location>
        <begin position="7"/>
        <end position="124"/>
    </location>
</feature>
<evidence type="ECO:0000256" key="1">
    <source>
        <dbReference type="ARBA" id="ARBA00010282"/>
    </source>
</evidence>
<dbReference type="Proteomes" id="UP000032420">
    <property type="component" value="Chromosome I"/>
</dbReference>